<evidence type="ECO:0008006" key="3">
    <source>
        <dbReference type="Google" id="ProtNLM"/>
    </source>
</evidence>
<feature type="non-terminal residue" evidence="1">
    <location>
        <position position="125"/>
    </location>
</feature>
<protein>
    <recommendedName>
        <fullName evidence="3">VWA domain-containing protein</fullName>
    </recommendedName>
</protein>
<keyword evidence="2" id="KW-1185">Reference proteome</keyword>
<evidence type="ECO:0000313" key="2">
    <source>
        <dbReference type="Proteomes" id="UP000019140"/>
    </source>
</evidence>
<dbReference type="AlphaFoldDB" id="W4M595"/>
<dbReference type="EMBL" id="AZHX01001040">
    <property type="protein sequence ID" value="ETX05121.1"/>
    <property type="molecule type" value="Genomic_DNA"/>
</dbReference>
<reference evidence="1 2" key="1">
    <citation type="journal article" date="2014" name="Nature">
        <title>An environmental bacterial taxon with a large and distinct metabolic repertoire.</title>
        <authorList>
            <person name="Wilson M.C."/>
            <person name="Mori T."/>
            <person name="Ruckert C."/>
            <person name="Uria A.R."/>
            <person name="Helf M.J."/>
            <person name="Takada K."/>
            <person name="Gernert C."/>
            <person name="Steffens U.A."/>
            <person name="Heycke N."/>
            <person name="Schmitt S."/>
            <person name="Rinke C."/>
            <person name="Helfrich E.J."/>
            <person name="Brachmann A.O."/>
            <person name="Gurgui C."/>
            <person name="Wakimoto T."/>
            <person name="Kracht M."/>
            <person name="Crusemann M."/>
            <person name="Hentschel U."/>
            <person name="Abe I."/>
            <person name="Matsunaga S."/>
            <person name="Kalinowski J."/>
            <person name="Takeyama H."/>
            <person name="Piel J."/>
        </authorList>
    </citation>
    <scope>NUCLEOTIDE SEQUENCE [LARGE SCALE GENOMIC DNA]</scope>
    <source>
        <strain evidence="2">TSY2</strain>
    </source>
</reference>
<organism evidence="1 2">
    <name type="scientific">Candidatus Entotheonella gemina</name>
    <dbReference type="NCBI Taxonomy" id="1429439"/>
    <lineage>
        <taxon>Bacteria</taxon>
        <taxon>Pseudomonadati</taxon>
        <taxon>Nitrospinota/Tectimicrobiota group</taxon>
        <taxon>Candidatus Tectimicrobiota</taxon>
        <taxon>Candidatus Entotheonellia</taxon>
        <taxon>Candidatus Entotheonellales</taxon>
        <taxon>Candidatus Entotheonellaceae</taxon>
        <taxon>Candidatus Entotheonella</taxon>
    </lineage>
</organism>
<dbReference type="Proteomes" id="UP000019140">
    <property type="component" value="Unassembled WGS sequence"/>
</dbReference>
<sequence>MSNSPNRAIPLVDLVIAIDTSMSMRDEAVGLSTAEEAAIEAATSSCPSDLQATWLGVEGTWDNTYFDRTIRDYLMQECHVAEADIRGRKRGTVKGGGAQEDGARTIEDLASYFNWRAGASRALFY</sequence>
<gene>
    <name evidence="1" type="ORF">ETSY2_24845</name>
</gene>
<accession>W4M595</accession>
<name>W4M595_9BACT</name>
<comment type="caution">
    <text evidence="1">The sequence shown here is derived from an EMBL/GenBank/DDBJ whole genome shotgun (WGS) entry which is preliminary data.</text>
</comment>
<evidence type="ECO:0000313" key="1">
    <source>
        <dbReference type="EMBL" id="ETX05121.1"/>
    </source>
</evidence>
<proteinExistence type="predicted"/>
<dbReference type="HOGENOM" id="CLU_136149_0_0_7"/>